<dbReference type="OrthoDB" id="10051896at2759"/>
<dbReference type="EnsemblMetazoa" id="XM_026442431">
    <property type="protein sequence ID" value="XP_026298216"/>
    <property type="gene ID" value="LOC725021"/>
</dbReference>
<evidence type="ECO:0000313" key="15">
    <source>
        <dbReference type="RefSeq" id="XP_026298217.1"/>
    </source>
</evidence>
<dbReference type="EC" id="3.4.21.4" evidence="9"/>
<accession>A0A8B8H2J6</accession>
<dbReference type="RefSeq" id="XP_026298217.1">
    <property type="nucleotide sequence ID" value="XM_026442432.1"/>
</dbReference>
<dbReference type="PROSITE" id="PS50240">
    <property type="entry name" value="TRYPSIN_DOM"/>
    <property type="match status" value="1"/>
</dbReference>
<dbReference type="Gene3D" id="2.40.10.10">
    <property type="entry name" value="Trypsin-like serine proteases"/>
    <property type="match status" value="1"/>
</dbReference>
<keyword evidence="12" id="KW-1185">Reference proteome</keyword>
<dbReference type="GO" id="GO:0004252">
    <property type="term" value="F:serine-type endopeptidase activity"/>
    <property type="evidence" value="ECO:0007669"/>
    <property type="project" value="UniProtKB-EC"/>
</dbReference>
<dbReference type="CDD" id="cd00190">
    <property type="entry name" value="Tryp_SPc"/>
    <property type="match status" value="1"/>
</dbReference>
<sequence>MGKNSRIFITMENVSCKATIKIIGGHPINIKQRPFMTRTKLQLSLHNSDGFICGASILSKNWGITALHCLLPDRETNYFVRAGSNKLYQGGSLHKLTKIYMYNNTMFQYWFSSILYHDIALFEVRPRFRFSSTVRAVRLPTEFTKPPEQLCVCGWGYTSVQSNAKISNVLMGTCIRHTPYEACIEETPEYRMLVKKDHHLCYGASGKDSCYGDSGGPLASKNTLYGIVSFGQNCAIVSGVYTKVSYYRRWIKQITNL</sequence>
<dbReference type="EnsemblMetazoa" id="XM_026442430">
    <property type="protein sequence ID" value="XP_026298215"/>
    <property type="gene ID" value="LOC725021"/>
</dbReference>
<feature type="domain" description="Peptidase S1" evidence="10">
    <location>
        <begin position="22"/>
        <end position="256"/>
    </location>
</feature>
<dbReference type="Pfam" id="PF00089">
    <property type="entry name" value="Trypsin"/>
    <property type="match status" value="1"/>
</dbReference>
<dbReference type="InterPro" id="IPR033116">
    <property type="entry name" value="TRYPSIN_SER"/>
</dbReference>
<reference evidence="11" key="1">
    <citation type="submission" date="2021-01" db="UniProtKB">
        <authorList>
            <consortium name="EnsemblMetazoa"/>
        </authorList>
    </citation>
    <scope>IDENTIFICATION</scope>
    <source>
        <strain evidence="11">DH4</strain>
    </source>
</reference>
<dbReference type="InterPro" id="IPR050430">
    <property type="entry name" value="Peptidase_S1"/>
</dbReference>
<dbReference type="EnsemblMetazoa" id="XM_026442432">
    <property type="protein sequence ID" value="XP_026298217"/>
    <property type="gene ID" value="LOC725021"/>
</dbReference>
<evidence type="ECO:0000256" key="8">
    <source>
        <dbReference type="ARBA" id="ARBA00036320"/>
    </source>
</evidence>
<evidence type="ECO:0000256" key="5">
    <source>
        <dbReference type="ARBA" id="ARBA00022825"/>
    </source>
</evidence>
<evidence type="ECO:0000256" key="9">
    <source>
        <dbReference type="ARBA" id="ARBA00038868"/>
    </source>
</evidence>
<dbReference type="InterPro" id="IPR001254">
    <property type="entry name" value="Trypsin_dom"/>
</dbReference>
<evidence type="ECO:0000259" key="10">
    <source>
        <dbReference type="PROSITE" id="PS50240"/>
    </source>
</evidence>
<dbReference type="GO" id="GO:0006508">
    <property type="term" value="P:proteolysis"/>
    <property type="evidence" value="ECO:0007669"/>
    <property type="project" value="UniProtKB-KW"/>
</dbReference>
<proteinExistence type="inferred from homology"/>
<dbReference type="PANTHER" id="PTHR24276">
    <property type="entry name" value="POLYSERASE-RELATED"/>
    <property type="match status" value="1"/>
</dbReference>
<keyword evidence="7" id="KW-1015">Disulfide bond</keyword>
<dbReference type="AlphaFoldDB" id="A0A7M7MMK1"/>
<dbReference type="GO" id="GO:0007586">
    <property type="term" value="P:digestion"/>
    <property type="evidence" value="ECO:0007669"/>
    <property type="project" value="UniProtKB-KW"/>
</dbReference>
<dbReference type="KEGG" id="ame:725021"/>
<keyword evidence="5" id="KW-0720">Serine protease</keyword>
<keyword evidence="2" id="KW-0645">Protease</keyword>
<name>A0A7M7MMK1_APIME</name>
<keyword evidence="3" id="KW-0222">Digestion</keyword>
<keyword evidence="6" id="KW-0865">Zymogen</keyword>
<dbReference type="SMART" id="SM00020">
    <property type="entry name" value="Tryp_SPc"/>
    <property type="match status" value="1"/>
</dbReference>
<dbReference type="SUPFAM" id="SSF50494">
    <property type="entry name" value="Trypsin-like serine proteases"/>
    <property type="match status" value="1"/>
</dbReference>
<dbReference type="InterPro" id="IPR001314">
    <property type="entry name" value="Peptidase_S1A"/>
</dbReference>
<evidence type="ECO:0000313" key="13">
    <source>
        <dbReference type="RefSeq" id="XP_026298215.1"/>
    </source>
</evidence>
<dbReference type="InterPro" id="IPR043504">
    <property type="entry name" value="Peptidase_S1_PA_chymotrypsin"/>
</dbReference>
<organism evidence="11">
    <name type="scientific">Apis mellifera</name>
    <name type="common">Honeybee</name>
    <dbReference type="NCBI Taxonomy" id="7460"/>
    <lineage>
        <taxon>Eukaryota</taxon>
        <taxon>Metazoa</taxon>
        <taxon>Ecdysozoa</taxon>
        <taxon>Arthropoda</taxon>
        <taxon>Hexapoda</taxon>
        <taxon>Insecta</taxon>
        <taxon>Pterygota</taxon>
        <taxon>Neoptera</taxon>
        <taxon>Endopterygota</taxon>
        <taxon>Hymenoptera</taxon>
        <taxon>Apocrita</taxon>
        <taxon>Aculeata</taxon>
        <taxon>Apoidea</taxon>
        <taxon>Anthophila</taxon>
        <taxon>Apidae</taxon>
        <taxon>Apis</taxon>
    </lineage>
</organism>
<evidence type="ECO:0000256" key="2">
    <source>
        <dbReference type="ARBA" id="ARBA00022670"/>
    </source>
</evidence>
<keyword evidence="4" id="KW-0378">Hydrolase</keyword>
<evidence type="ECO:0000256" key="1">
    <source>
        <dbReference type="ARBA" id="ARBA00007664"/>
    </source>
</evidence>
<accession>A0A8B8H2J9</accession>
<evidence type="ECO:0000313" key="14">
    <source>
        <dbReference type="RefSeq" id="XP_026298216.1"/>
    </source>
</evidence>
<dbReference type="PROSITE" id="PS00135">
    <property type="entry name" value="TRYPSIN_SER"/>
    <property type="match status" value="1"/>
</dbReference>
<comment type="catalytic activity">
    <reaction evidence="8">
        <text>Preferential cleavage: Arg-|-Xaa, Lys-|-Xaa.</text>
        <dbReference type="EC" id="3.4.21.4"/>
    </reaction>
</comment>
<evidence type="ECO:0000313" key="12">
    <source>
        <dbReference type="Proteomes" id="UP000005203"/>
    </source>
</evidence>
<accession>A0A7M7MMK1</accession>
<comment type="similarity">
    <text evidence="1">Belongs to the peptidase S1 family.</text>
</comment>
<dbReference type="RefSeq" id="XP_026298215.1">
    <property type="nucleotide sequence ID" value="XM_026442430.1"/>
</dbReference>
<evidence type="ECO:0000256" key="4">
    <source>
        <dbReference type="ARBA" id="ARBA00022801"/>
    </source>
</evidence>
<dbReference type="InterPro" id="IPR009003">
    <property type="entry name" value="Peptidase_S1_PA"/>
</dbReference>
<evidence type="ECO:0000256" key="6">
    <source>
        <dbReference type="ARBA" id="ARBA00023145"/>
    </source>
</evidence>
<dbReference type="GeneID" id="725021"/>
<accession>A0A7M7MMM1</accession>
<dbReference type="RefSeq" id="XP_026298216.1">
    <property type="nucleotide sequence ID" value="XM_026442431.1"/>
</dbReference>
<evidence type="ECO:0000313" key="11">
    <source>
        <dbReference type="EnsemblMetazoa" id="XP_026298216"/>
    </source>
</evidence>
<evidence type="ECO:0000256" key="3">
    <source>
        <dbReference type="ARBA" id="ARBA00022757"/>
    </source>
</evidence>
<dbReference type="PRINTS" id="PR00722">
    <property type="entry name" value="CHYMOTRYPSIN"/>
</dbReference>
<evidence type="ECO:0000256" key="7">
    <source>
        <dbReference type="ARBA" id="ARBA00023157"/>
    </source>
</evidence>
<dbReference type="PANTHER" id="PTHR24276:SF97">
    <property type="entry name" value="GH13245P2-RELATED"/>
    <property type="match status" value="1"/>
</dbReference>
<reference evidence="13 14" key="2">
    <citation type="submission" date="2025-04" db="UniProtKB">
        <authorList>
            <consortium name="RefSeq"/>
        </authorList>
    </citation>
    <scope>IDENTIFICATION</scope>
    <source>
        <strain evidence="13 14">DH4</strain>
        <tissue evidence="13 14">Whole body</tissue>
    </source>
</reference>
<gene>
    <name evidence="13 14 15" type="primary">LOC725021</name>
</gene>
<dbReference type="Proteomes" id="UP000005203">
    <property type="component" value="Linkage group LG8"/>
</dbReference>
<protein>
    <recommendedName>
        <fullName evidence="9">trypsin</fullName>
        <ecNumber evidence="9">3.4.21.4</ecNumber>
    </recommendedName>
</protein>